<accession>A0ABM5WSJ5</accession>
<dbReference type="Proteomes" id="UP000065533">
    <property type="component" value="Plasmid unnamed"/>
</dbReference>
<name>A0ABM5WSJ5_9BACL</name>
<dbReference type="RefSeq" id="WP_058383823.1">
    <property type="nucleotide sequence ID" value="NZ_CP013660.2"/>
</dbReference>
<protein>
    <submittedName>
        <fullName evidence="1">Uncharacterized protein</fullName>
    </submittedName>
</protein>
<evidence type="ECO:0000313" key="2">
    <source>
        <dbReference type="Proteomes" id="UP000065533"/>
    </source>
</evidence>
<geneLocation type="plasmid" evidence="1 2">
    <name>unnamed</name>
</geneLocation>
<gene>
    <name evidence="1" type="ORF">AUO94_00010</name>
</gene>
<reference evidence="1" key="1">
    <citation type="submission" date="2016-01" db="EMBL/GenBank/DDBJ databases">
        <title>Complete genome of Planococcus kocurri type strain.</title>
        <authorList>
            <person name="See-Too W.S."/>
        </authorList>
    </citation>
    <scope>NUCLEOTIDE SEQUENCE [LARGE SCALE GENOMIC DNA]</scope>
    <source>
        <strain evidence="1">ATCC 43650</strain>
        <plasmid evidence="1">unnamed</plasmid>
    </source>
</reference>
<dbReference type="EMBL" id="CP013660">
    <property type="protein sequence ID" value="ALS77131.1"/>
    <property type="molecule type" value="Genomic_DNA"/>
</dbReference>
<organism evidence="1 2">
    <name type="scientific">Planococcus kocurii</name>
    <dbReference type="NCBI Taxonomy" id="1374"/>
    <lineage>
        <taxon>Bacteria</taxon>
        <taxon>Bacillati</taxon>
        <taxon>Bacillota</taxon>
        <taxon>Bacilli</taxon>
        <taxon>Bacillales</taxon>
        <taxon>Caryophanaceae</taxon>
        <taxon>Planococcus</taxon>
    </lineage>
</organism>
<proteinExistence type="predicted"/>
<evidence type="ECO:0000313" key="1">
    <source>
        <dbReference type="EMBL" id="ALS77131.1"/>
    </source>
</evidence>
<keyword evidence="2" id="KW-1185">Reference proteome</keyword>
<sequence>MVLDVGAESLWEILKSIFGRIKYSFLSKNQKIEFNLSQLQKKYWFEQLVLESPSLVQLIKNDHELQTYLTSRRKLQKVLHNSTARKKFKEMINQKL</sequence>
<keyword evidence="1" id="KW-0614">Plasmid</keyword>